<dbReference type="GO" id="GO:0008761">
    <property type="term" value="F:UDP-N-acetylglucosamine 2-epimerase activity"/>
    <property type="evidence" value="ECO:0007669"/>
    <property type="project" value="UniProtKB-EC"/>
</dbReference>
<evidence type="ECO:0000259" key="5">
    <source>
        <dbReference type="Pfam" id="PF02350"/>
    </source>
</evidence>
<dbReference type="Pfam" id="PF02350">
    <property type="entry name" value="Epimerase_2"/>
    <property type="match status" value="1"/>
</dbReference>
<gene>
    <name evidence="6" type="ORF">EWH70_18500</name>
</gene>
<evidence type="ECO:0000256" key="1">
    <source>
        <dbReference type="ARBA" id="ARBA00023235"/>
    </source>
</evidence>
<dbReference type="EC" id="5.1.3.14" evidence="3"/>
<proteinExistence type="inferred from homology"/>
<feature type="domain" description="UDP-N-acetylglucosamine 2-epimerase" evidence="5">
    <location>
        <begin position="28"/>
        <end position="362"/>
    </location>
</feature>
<comment type="similarity">
    <text evidence="2 4">Belongs to the UDP-N-acetylglucosamine 2-epimerase family.</text>
</comment>
<dbReference type="NCBIfam" id="TIGR00236">
    <property type="entry name" value="wecB"/>
    <property type="match status" value="1"/>
</dbReference>
<keyword evidence="1 4" id="KW-0413">Isomerase</keyword>
<dbReference type="AlphaFoldDB" id="A0A4Q7J7E5"/>
<dbReference type="InterPro" id="IPR003331">
    <property type="entry name" value="UDP_GlcNAc_Epimerase_2_dom"/>
</dbReference>
<name>A0A4Q7J7E5_9PSEU</name>
<evidence type="ECO:0000256" key="2">
    <source>
        <dbReference type="ARBA" id="ARBA00038209"/>
    </source>
</evidence>
<reference evidence="6 7" key="1">
    <citation type="submission" date="2019-02" db="EMBL/GenBank/DDBJ databases">
        <title>Draft genome sequence of Amycolatopsis sp. 8-3EHSu isolated from roots of Suaeda maritima.</title>
        <authorList>
            <person name="Duangmal K."/>
            <person name="Chantavorakit T."/>
        </authorList>
    </citation>
    <scope>NUCLEOTIDE SEQUENCE [LARGE SCALE GENOMIC DNA]</scope>
    <source>
        <strain evidence="6 7">8-3EHSu</strain>
    </source>
</reference>
<protein>
    <recommendedName>
        <fullName evidence="3">UDP-N-acetylglucosamine 2-epimerase (non-hydrolyzing)</fullName>
        <ecNumber evidence="3">5.1.3.14</ecNumber>
    </recommendedName>
</protein>
<evidence type="ECO:0000256" key="4">
    <source>
        <dbReference type="RuleBase" id="RU003513"/>
    </source>
</evidence>
<dbReference type="SUPFAM" id="SSF53756">
    <property type="entry name" value="UDP-Glycosyltransferase/glycogen phosphorylase"/>
    <property type="match status" value="1"/>
</dbReference>
<evidence type="ECO:0000313" key="7">
    <source>
        <dbReference type="Proteomes" id="UP000292003"/>
    </source>
</evidence>
<dbReference type="Gene3D" id="3.40.50.2000">
    <property type="entry name" value="Glycogen Phosphorylase B"/>
    <property type="match status" value="2"/>
</dbReference>
<evidence type="ECO:0000313" key="6">
    <source>
        <dbReference type="EMBL" id="RZQ62273.1"/>
    </source>
</evidence>
<dbReference type="OrthoDB" id="9803238at2"/>
<dbReference type="CDD" id="cd03786">
    <property type="entry name" value="GTB_UDP-GlcNAc_2-Epimerase"/>
    <property type="match status" value="1"/>
</dbReference>
<dbReference type="EMBL" id="SFCC01000009">
    <property type="protein sequence ID" value="RZQ62273.1"/>
    <property type="molecule type" value="Genomic_DNA"/>
</dbReference>
<accession>A0A4Q7J7E5</accession>
<organism evidence="6 7">
    <name type="scientific">Amycolatopsis suaedae</name>
    <dbReference type="NCBI Taxonomy" id="2510978"/>
    <lineage>
        <taxon>Bacteria</taxon>
        <taxon>Bacillati</taxon>
        <taxon>Actinomycetota</taxon>
        <taxon>Actinomycetes</taxon>
        <taxon>Pseudonocardiales</taxon>
        <taxon>Pseudonocardiaceae</taxon>
        <taxon>Amycolatopsis</taxon>
    </lineage>
</organism>
<keyword evidence="7" id="KW-1185">Reference proteome</keyword>
<sequence>MSREIMLFAGTRPEAIKLAPVALSGTEAGFLTTIVATGQHPTMVEQGLAPFGLFPDFQLELSRVDGSLSELCTLMMPAVDELLAERDPAAVVVQGDTATTLVCALVAFWRRIPVVHLEAGLRTGDLASPFPEEANRQLVSRIASLHLTPTPAAATALVTEGVPAELIETTGNTVVDAARYIAARDLPPSNPAIAAAGQGAGPLVLVTVHRRESWGHGIAHVLEAVRGIVREFPDVSIVLPAHPNPDVRRQVVLTLGDQPNVTITEPLDYPDLVWTLSRSALVITDSGGIQEEAPTFRVPALVVRETTERREAVEAGLARLVGTDSPTIVAAAREILNGDSVLPEVANPFGAGDAADRSVAAIGRMLGVDGRKVAGGDPLMAVRQTSWSARTWGNRP</sequence>
<dbReference type="PANTHER" id="PTHR43174">
    <property type="entry name" value="UDP-N-ACETYLGLUCOSAMINE 2-EPIMERASE"/>
    <property type="match status" value="1"/>
</dbReference>
<evidence type="ECO:0000256" key="3">
    <source>
        <dbReference type="ARBA" id="ARBA00038858"/>
    </source>
</evidence>
<dbReference type="InterPro" id="IPR029767">
    <property type="entry name" value="WecB-like"/>
</dbReference>
<dbReference type="Proteomes" id="UP000292003">
    <property type="component" value="Unassembled WGS sequence"/>
</dbReference>
<dbReference type="PANTHER" id="PTHR43174:SF2">
    <property type="entry name" value="UDP-N-ACETYLGLUCOSAMINE 2-EPIMERASE"/>
    <property type="match status" value="1"/>
</dbReference>
<comment type="caution">
    <text evidence="6">The sequence shown here is derived from an EMBL/GenBank/DDBJ whole genome shotgun (WGS) entry which is preliminary data.</text>
</comment>
<dbReference type="RefSeq" id="WP_130476701.1">
    <property type="nucleotide sequence ID" value="NZ_SFCC01000009.1"/>
</dbReference>